<evidence type="ECO:0000313" key="2">
    <source>
        <dbReference type="Proteomes" id="UP001159427"/>
    </source>
</evidence>
<name>A0ABN8S6K1_9CNID</name>
<evidence type="ECO:0000313" key="1">
    <source>
        <dbReference type="EMBL" id="CAH3186396.1"/>
    </source>
</evidence>
<reference evidence="1 2" key="1">
    <citation type="submission" date="2022-05" db="EMBL/GenBank/DDBJ databases">
        <authorList>
            <consortium name="Genoscope - CEA"/>
            <person name="William W."/>
        </authorList>
    </citation>
    <scope>NUCLEOTIDE SEQUENCE [LARGE SCALE GENOMIC DNA]</scope>
</reference>
<sequence>MKSASPAVVEISQGVFWCRITGRDDDCFVTSGSDMGLCTHEVNVNSDLAYQYKCDHVKHAKNPDISGPVATYLPNNSSYSCSDSVQANLIEVVPLLPPATPVVVQVSDQVFAVFVLPSSSSALGFCHVKRGGRNKSGYCCTAKVKRLPFLSSKVKGSTAKAFCLHLHLHSSSSASQSEPVVSFDSYDTEHPWQWKSTLVLAYKTRSLPYQFPRQLLHSIMARDSYSA</sequence>
<dbReference type="Proteomes" id="UP001159427">
    <property type="component" value="Unassembled WGS sequence"/>
</dbReference>
<keyword evidence="2" id="KW-1185">Reference proteome</keyword>
<gene>
    <name evidence="1" type="ORF">PEVE_00016864</name>
</gene>
<organism evidence="1 2">
    <name type="scientific">Porites evermanni</name>
    <dbReference type="NCBI Taxonomy" id="104178"/>
    <lineage>
        <taxon>Eukaryota</taxon>
        <taxon>Metazoa</taxon>
        <taxon>Cnidaria</taxon>
        <taxon>Anthozoa</taxon>
        <taxon>Hexacorallia</taxon>
        <taxon>Scleractinia</taxon>
        <taxon>Fungiina</taxon>
        <taxon>Poritidae</taxon>
        <taxon>Porites</taxon>
    </lineage>
</organism>
<accession>A0ABN8S6K1</accession>
<protein>
    <submittedName>
        <fullName evidence="1">Uncharacterized protein</fullName>
    </submittedName>
</protein>
<dbReference type="EMBL" id="CALNXI010002332">
    <property type="protein sequence ID" value="CAH3186396.1"/>
    <property type="molecule type" value="Genomic_DNA"/>
</dbReference>
<comment type="caution">
    <text evidence="1">The sequence shown here is derived from an EMBL/GenBank/DDBJ whole genome shotgun (WGS) entry which is preliminary data.</text>
</comment>
<proteinExistence type="predicted"/>